<evidence type="ECO:0000256" key="1">
    <source>
        <dbReference type="ARBA" id="ARBA00008201"/>
    </source>
</evidence>
<dbReference type="Gene3D" id="3.40.50.2300">
    <property type="match status" value="1"/>
</dbReference>
<dbReference type="RefSeq" id="XP_002952090.1">
    <property type="nucleotide sequence ID" value="XM_002952044.1"/>
</dbReference>
<dbReference type="InterPro" id="IPR036397">
    <property type="entry name" value="RNaseH_sf"/>
</dbReference>
<protein>
    <submittedName>
        <fullName evidence="4">Argonaute-like protein</fullName>
    </submittedName>
</protein>
<dbReference type="eggNOG" id="KOG1041">
    <property type="taxonomic scope" value="Eukaryota"/>
</dbReference>
<reference evidence="4 5" key="1">
    <citation type="journal article" date="2010" name="Science">
        <title>Genomic analysis of organismal complexity in the multicellular green alga Volvox carteri.</title>
        <authorList>
            <person name="Prochnik S.E."/>
            <person name="Umen J."/>
            <person name="Nedelcu A.M."/>
            <person name="Hallmann A."/>
            <person name="Miller S.M."/>
            <person name="Nishii I."/>
            <person name="Ferris P."/>
            <person name="Kuo A."/>
            <person name="Mitros T."/>
            <person name="Fritz-Laylin L.K."/>
            <person name="Hellsten U."/>
            <person name="Chapman J."/>
            <person name="Simakov O."/>
            <person name="Rensing S.A."/>
            <person name="Terry A."/>
            <person name="Pangilinan J."/>
            <person name="Kapitonov V."/>
            <person name="Jurka J."/>
            <person name="Salamov A."/>
            <person name="Shapiro H."/>
            <person name="Schmutz J."/>
            <person name="Grimwood J."/>
            <person name="Lindquist E."/>
            <person name="Lucas S."/>
            <person name="Grigoriev I.V."/>
            <person name="Schmitt R."/>
            <person name="Kirk D."/>
            <person name="Rokhsar D.S."/>
        </authorList>
    </citation>
    <scope>NUCLEOTIDE SEQUENCE [LARGE SCALE GENOMIC DNA]</scope>
    <source>
        <strain evidence="5">f. Nagariensis / Eve</strain>
    </source>
</reference>
<dbReference type="PANTHER" id="PTHR22891">
    <property type="entry name" value="EUKARYOTIC TRANSLATION INITIATION FACTOR 2C"/>
    <property type="match status" value="1"/>
</dbReference>
<sequence>MYVYTYVFDRSMTVAEYFKATGRTLRRPDWPCVDVGAHSSKVVYIPLEQCTLLGGQRRHQLDRAQTADMLKAAKQEPAVKRQACIDQAGRVASALQDARTDQAWGIRATNGMMQIPARVLPPPILQYGQGKAVAVGNTGAWNLVMHIHRLIVFGCMCARCVCRGWGRGRGRGRGLGRGLGWGCRDTPFAEPGKILSWGVAVLISQLGEFGGAGNIIAFVDKLADVMRERGMTLPRDRPPVEYIQSSETWTNREGASRGIEATMRAAFERGKAQYGPQPQLLLVIMAEKVVVARQAKIGPRGAGHQYLNNVVMKINLKVNGVNVTLAGELKYLPVLGGSGAGPFMILGTDVSHPTGLGPRLEATAPSIAAVVGSTDKTLGRWATRVMVQAARQEVISGLDVAVAEIIQEFMDLNRGHKPQRLLMYRDGVSEGQFDQILSEEFLAIRKACLRVERGYQPLITFVVVQKNHNTRLFPADRNGPGADLNKANYAHSRRGNVAPGVVVDEGIVAPAGYDFYLNSHAGLQGTNKPAHYHVLVDEIGFGADGIQLLTYWMCYLFQRATSCPPG</sequence>
<accession>D8U061</accession>
<keyword evidence="5" id="KW-1185">Reference proteome</keyword>
<name>D8U061_VOLCA</name>
<dbReference type="InterPro" id="IPR036085">
    <property type="entry name" value="PAZ_dom_sf"/>
</dbReference>
<dbReference type="SUPFAM" id="SSF53098">
    <property type="entry name" value="Ribonuclease H-like"/>
    <property type="match status" value="1"/>
</dbReference>
<proteinExistence type="inferred from homology"/>
<dbReference type="AlphaFoldDB" id="D8U061"/>
<dbReference type="Gene3D" id="2.170.260.10">
    <property type="entry name" value="paz domain"/>
    <property type="match status" value="1"/>
</dbReference>
<dbReference type="STRING" id="3068.D8U061"/>
<dbReference type="Pfam" id="PF16488">
    <property type="entry name" value="ArgoL2"/>
    <property type="match status" value="1"/>
</dbReference>
<dbReference type="PROSITE" id="PS50822">
    <property type="entry name" value="PIWI"/>
    <property type="match status" value="1"/>
</dbReference>
<dbReference type="GeneID" id="9617240"/>
<dbReference type="InterPro" id="IPR003100">
    <property type="entry name" value="PAZ_dom"/>
</dbReference>
<dbReference type="SMART" id="SM00950">
    <property type="entry name" value="Piwi"/>
    <property type="match status" value="1"/>
</dbReference>
<dbReference type="KEGG" id="vcn:VOLCADRAFT_92637"/>
<dbReference type="Pfam" id="PF02170">
    <property type="entry name" value="PAZ"/>
    <property type="match status" value="1"/>
</dbReference>
<dbReference type="InParanoid" id="D8U061"/>
<dbReference type="InterPro" id="IPR003165">
    <property type="entry name" value="Piwi"/>
</dbReference>
<feature type="domain" description="PAZ" evidence="2">
    <location>
        <begin position="1"/>
        <end position="54"/>
    </location>
</feature>
<dbReference type="InterPro" id="IPR012337">
    <property type="entry name" value="RNaseH-like_sf"/>
</dbReference>
<dbReference type="GO" id="GO:0003723">
    <property type="term" value="F:RNA binding"/>
    <property type="evidence" value="ECO:0007669"/>
    <property type="project" value="InterPro"/>
</dbReference>
<gene>
    <name evidence="4" type="primary">AGO2</name>
    <name evidence="4" type="ORF">VOLCADRAFT_92637</name>
</gene>
<evidence type="ECO:0000259" key="3">
    <source>
        <dbReference type="PROSITE" id="PS50822"/>
    </source>
</evidence>
<dbReference type="SUPFAM" id="SSF101690">
    <property type="entry name" value="PAZ domain"/>
    <property type="match status" value="1"/>
</dbReference>
<dbReference type="SMR" id="D8U061"/>
<evidence type="ECO:0000259" key="2">
    <source>
        <dbReference type="PROSITE" id="PS50821"/>
    </source>
</evidence>
<dbReference type="Proteomes" id="UP000001058">
    <property type="component" value="Unassembled WGS sequence"/>
</dbReference>
<dbReference type="Pfam" id="PF02171">
    <property type="entry name" value="Piwi"/>
    <property type="match status" value="1"/>
</dbReference>
<dbReference type="CDD" id="cd02846">
    <property type="entry name" value="PAZ_argonaute_like"/>
    <property type="match status" value="1"/>
</dbReference>
<feature type="domain" description="Piwi" evidence="3">
    <location>
        <begin position="288"/>
        <end position="566"/>
    </location>
</feature>
<dbReference type="InterPro" id="IPR032472">
    <property type="entry name" value="ArgoL2"/>
</dbReference>
<evidence type="ECO:0000313" key="5">
    <source>
        <dbReference type="Proteomes" id="UP000001058"/>
    </source>
</evidence>
<dbReference type="Gene3D" id="3.30.420.10">
    <property type="entry name" value="Ribonuclease H-like superfamily/Ribonuclease H"/>
    <property type="match status" value="1"/>
</dbReference>
<evidence type="ECO:0000313" key="4">
    <source>
        <dbReference type="EMBL" id="EFJ46881.1"/>
    </source>
</evidence>
<dbReference type="EMBL" id="GL378348">
    <property type="protein sequence ID" value="EFJ46881.1"/>
    <property type="molecule type" value="Genomic_DNA"/>
</dbReference>
<organism evidence="5">
    <name type="scientific">Volvox carteri f. nagariensis</name>
    <dbReference type="NCBI Taxonomy" id="3068"/>
    <lineage>
        <taxon>Eukaryota</taxon>
        <taxon>Viridiplantae</taxon>
        <taxon>Chlorophyta</taxon>
        <taxon>core chlorophytes</taxon>
        <taxon>Chlorophyceae</taxon>
        <taxon>CS clade</taxon>
        <taxon>Chlamydomonadales</taxon>
        <taxon>Volvocaceae</taxon>
        <taxon>Volvox</taxon>
    </lineage>
</organism>
<dbReference type="OrthoDB" id="10252740at2759"/>
<comment type="similarity">
    <text evidence="1">Belongs to the argonaute family. Ago subfamily.</text>
</comment>
<dbReference type="PROSITE" id="PS50821">
    <property type="entry name" value="PAZ"/>
    <property type="match status" value="1"/>
</dbReference>